<dbReference type="InterPro" id="IPR003488">
    <property type="entry name" value="DprA"/>
</dbReference>
<dbReference type="PANTHER" id="PTHR43022">
    <property type="entry name" value="PROTEIN SMF"/>
    <property type="match status" value="1"/>
</dbReference>
<dbReference type="Proteomes" id="UP000305906">
    <property type="component" value="Unassembled WGS sequence"/>
</dbReference>
<comment type="caution">
    <text evidence="3">The sequence shown here is derived from an EMBL/GenBank/DDBJ whole genome shotgun (WGS) entry which is preliminary data.</text>
</comment>
<evidence type="ECO:0000259" key="2">
    <source>
        <dbReference type="Pfam" id="PF02481"/>
    </source>
</evidence>
<evidence type="ECO:0000313" key="3">
    <source>
        <dbReference type="EMBL" id="TLS45781.1"/>
    </source>
</evidence>
<dbReference type="SUPFAM" id="SSF102405">
    <property type="entry name" value="MCP/YpsA-like"/>
    <property type="match status" value="1"/>
</dbReference>
<keyword evidence="4" id="KW-1185">Reference proteome</keyword>
<organism evidence="3 4">
    <name type="scientific">Streptomyces montanus</name>
    <dbReference type="NCBI Taxonomy" id="2580423"/>
    <lineage>
        <taxon>Bacteria</taxon>
        <taxon>Bacillati</taxon>
        <taxon>Actinomycetota</taxon>
        <taxon>Actinomycetes</taxon>
        <taxon>Kitasatosporales</taxon>
        <taxon>Streptomycetaceae</taxon>
        <taxon>Streptomyces</taxon>
    </lineage>
</organism>
<dbReference type="Gene3D" id="3.40.50.450">
    <property type="match status" value="1"/>
</dbReference>
<dbReference type="PANTHER" id="PTHR43022:SF1">
    <property type="entry name" value="PROTEIN SMF"/>
    <property type="match status" value="1"/>
</dbReference>
<sequence length="400" mass="42087">MANFPPSPAPARHRFACRCRALPERPTVMSAHALSERAARAALGAHFAPGQLAAELHEYTPAEVWDRRVRSDGSGLLASYRPREELAQAELTCPFIIPSDAEWPTALADLGPACPLGLWVRGRERLARLADSAVAVTGNRVPTQQAVTRAHDFATALAEADHTVTATLAYGVDSTAHQAAAETGKASLAVLPRGLDGAHPHAHAPLLRSILDNGGSAVSLYRPGTAASGATLKASAVLLAALARAVILVEAVDHIEAMYAAKMAVDLHRPLLAAPATGDVRSSGNARLLDGQLAVNSPDPRLALALPHARVARAGDITDGDLVLAAVWEQGADYFNTPYIAHPEPFDPSCGCGVCCLITEPGEVVVLSNGDPWESCDPWPADDLLLIVSAQRLPDLPLEE</sequence>
<proteinExistence type="inferred from homology"/>
<dbReference type="InterPro" id="IPR057666">
    <property type="entry name" value="DrpA_SLOG"/>
</dbReference>
<dbReference type="GO" id="GO:0009294">
    <property type="term" value="P:DNA-mediated transformation"/>
    <property type="evidence" value="ECO:0007669"/>
    <property type="project" value="InterPro"/>
</dbReference>
<feature type="domain" description="Smf/DprA SLOG" evidence="2">
    <location>
        <begin position="95"/>
        <end position="291"/>
    </location>
</feature>
<accession>A0A5R9FR01</accession>
<evidence type="ECO:0000313" key="4">
    <source>
        <dbReference type="Proteomes" id="UP000305906"/>
    </source>
</evidence>
<gene>
    <name evidence="3" type="ORF">FE633_13565</name>
</gene>
<protein>
    <recommendedName>
        <fullName evidence="2">Smf/DprA SLOG domain-containing protein</fullName>
    </recommendedName>
</protein>
<reference evidence="3 4" key="1">
    <citation type="submission" date="2019-05" db="EMBL/GenBank/DDBJ databases">
        <title>Streptomyces sp. NEAU-C151, a novel actinomycete isolated from soil.</title>
        <authorList>
            <person name="Han L."/>
            <person name="Jiang H."/>
        </authorList>
    </citation>
    <scope>NUCLEOTIDE SEQUENCE [LARGE SCALE GENOMIC DNA]</scope>
    <source>
        <strain evidence="3 4">NEAU-C151</strain>
    </source>
</reference>
<dbReference type="Pfam" id="PF02481">
    <property type="entry name" value="DNA_processg_A"/>
    <property type="match status" value="1"/>
</dbReference>
<dbReference type="EMBL" id="VBZC01000012">
    <property type="protein sequence ID" value="TLS45781.1"/>
    <property type="molecule type" value="Genomic_DNA"/>
</dbReference>
<comment type="similarity">
    <text evidence="1">Belongs to the DprA/Smf family.</text>
</comment>
<dbReference type="AlphaFoldDB" id="A0A5R9FR01"/>
<evidence type="ECO:0000256" key="1">
    <source>
        <dbReference type="ARBA" id="ARBA00006525"/>
    </source>
</evidence>
<name>A0A5R9FR01_9ACTN</name>